<accession>A0A1R2BJT9</accession>
<evidence type="ECO:0000313" key="2">
    <source>
        <dbReference type="Proteomes" id="UP000187209"/>
    </source>
</evidence>
<protein>
    <submittedName>
        <fullName evidence="1">Uncharacterized protein</fullName>
    </submittedName>
</protein>
<reference evidence="1 2" key="1">
    <citation type="submission" date="2016-11" db="EMBL/GenBank/DDBJ databases">
        <title>The macronuclear genome of Stentor coeruleus: a giant cell with tiny introns.</title>
        <authorList>
            <person name="Slabodnick M."/>
            <person name="Ruby J.G."/>
            <person name="Reiff S.B."/>
            <person name="Swart E.C."/>
            <person name="Gosai S."/>
            <person name="Prabakaran S."/>
            <person name="Witkowska E."/>
            <person name="Larue G.E."/>
            <person name="Fisher S."/>
            <person name="Freeman R.M."/>
            <person name="Gunawardena J."/>
            <person name="Chu W."/>
            <person name="Stover N.A."/>
            <person name="Gregory B.D."/>
            <person name="Nowacki M."/>
            <person name="Derisi J."/>
            <person name="Roy S.W."/>
            <person name="Marshall W.F."/>
            <person name="Sood P."/>
        </authorList>
    </citation>
    <scope>NUCLEOTIDE SEQUENCE [LARGE SCALE GENOMIC DNA]</scope>
    <source>
        <strain evidence="1">WM001</strain>
    </source>
</reference>
<evidence type="ECO:0000313" key="1">
    <source>
        <dbReference type="EMBL" id="OMJ77042.1"/>
    </source>
</evidence>
<dbReference type="EMBL" id="MPUH01000596">
    <property type="protein sequence ID" value="OMJ77042.1"/>
    <property type="molecule type" value="Genomic_DNA"/>
</dbReference>
<dbReference type="Proteomes" id="UP000187209">
    <property type="component" value="Unassembled WGS sequence"/>
</dbReference>
<proteinExistence type="predicted"/>
<dbReference type="AlphaFoldDB" id="A0A1R2BJT9"/>
<organism evidence="1 2">
    <name type="scientific">Stentor coeruleus</name>
    <dbReference type="NCBI Taxonomy" id="5963"/>
    <lineage>
        <taxon>Eukaryota</taxon>
        <taxon>Sar</taxon>
        <taxon>Alveolata</taxon>
        <taxon>Ciliophora</taxon>
        <taxon>Postciliodesmatophora</taxon>
        <taxon>Heterotrichea</taxon>
        <taxon>Heterotrichida</taxon>
        <taxon>Stentoridae</taxon>
        <taxon>Stentor</taxon>
    </lineage>
</organism>
<comment type="caution">
    <text evidence="1">The sequence shown here is derived from an EMBL/GenBank/DDBJ whole genome shotgun (WGS) entry which is preliminary data.</text>
</comment>
<dbReference type="OrthoDB" id="311840at2759"/>
<keyword evidence="2" id="KW-1185">Reference proteome</keyword>
<sequence length="120" mass="14039">MGQTSSTDIHIEKYIQNPFVTREDVYQIKNCFEYLNPKDGIVDISRIDEEVETLPSYMQEIIDELKAMNTYITFDQFYEIMKPRVSAMKSLPDDFVVRENTSASVFCVFCPYKAPQELSR</sequence>
<gene>
    <name evidence="1" type="ORF">SteCoe_23440</name>
</gene>
<name>A0A1R2BJT9_9CILI</name>